<accession>A0ABS5ZUD8</accession>
<dbReference type="Proteomes" id="UP001197028">
    <property type="component" value="Unassembled WGS sequence"/>
</dbReference>
<feature type="non-terminal residue" evidence="1">
    <location>
        <position position="119"/>
    </location>
</feature>
<sequence>HISRKMNLSRATVRKYLDHVGDEPKYPQRKSRPRPQLGAFEAVLQQWLETDAHLPRKQKRTARRLFEGLQKAGYQGAYDSIQRWVKAWKANVRPGLHQAFIPLSFRPGEAYQFDWSSET</sequence>
<dbReference type="PANTHER" id="PTHR35004:SF7">
    <property type="entry name" value="INTEGRASE PROTEIN"/>
    <property type="match status" value="1"/>
</dbReference>
<dbReference type="EMBL" id="JABELD010000176">
    <property type="protein sequence ID" value="MBU2740010.1"/>
    <property type="molecule type" value="Genomic_DNA"/>
</dbReference>
<feature type="non-terminal residue" evidence="1">
    <location>
        <position position="1"/>
    </location>
</feature>
<proteinExistence type="predicted"/>
<name>A0ABS5ZUD8_9PROT</name>
<comment type="caution">
    <text evidence="1">The sequence shown here is derived from an EMBL/GenBank/DDBJ whole genome shotgun (WGS) entry which is preliminary data.</text>
</comment>
<gene>
    <name evidence="1" type="ORF">HJG40_14755</name>
</gene>
<reference evidence="1 2" key="1">
    <citation type="journal article" date="2021" name="ISME J.">
        <title>Genomic evolution of the class Acidithiobacillia: deep-branching Proteobacteria living in extreme acidic conditions.</title>
        <authorList>
            <person name="Moya-Beltran A."/>
            <person name="Beard S."/>
            <person name="Rojas-Villalobos C."/>
            <person name="Issotta F."/>
            <person name="Gallardo Y."/>
            <person name="Ulloa R."/>
            <person name="Giaveno A."/>
            <person name="Degli Esposti M."/>
            <person name="Johnson D.B."/>
            <person name="Quatrini R."/>
        </authorList>
    </citation>
    <scope>NUCLEOTIDE SEQUENCE [LARGE SCALE GENOMIC DNA]</scope>
    <source>
        <strain evidence="1 2">ATCC 19703</strain>
    </source>
</reference>
<evidence type="ECO:0000313" key="1">
    <source>
        <dbReference type="EMBL" id="MBU2740010.1"/>
    </source>
</evidence>
<dbReference type="PANTHER" id="PTHR35004">
    <property type="entry name" value="TRANSPOSASE RV3428C-RELATED"/>
    <property type="match status" value="1"/>
</dbReference>
<evidence type="ECO:0000313" key="2">
    <source>
        <dbReference type="Proteomes" id="UP001197028"/>
    </source>
</evidence>
<keyword evidence="2" id="KW-1185">Reference proteome</keyword>
<organism evidence="1 2">
    <name type="scientific">Acidithiobacillus concretivorus</name>
    <dbReference type="NCBI Taxonomy" id="3063952"/>
    <lineage>
        <taxon>Bacteria</taxon>
        <taxon>Pseudomonadati</taxon>
        <taxon>Pseudomonadota</taxon>
        <taxon>Acidithiobacillia</taxon>
        <taxon>Acidithiobacillales</taxon>
        <taxon>Acidithiobacillaceae</taxon>
        <taxon>Acidithiobacillus</taxon>
    </lineage>
</organism>
<protein>
    <submittedName>
        <fullName evidence="1">Transposase</fullName>
    </submittedName>
</protein>